<accession>A0A7U3VQ26</accession>
<dbReference type="KEGG" id="arev:RVR_5806"/>
<gene>
    <name evidence="1" type="ORF">RVR_5806</name>
</gene>
<dbReference type="RefSeq" id="WP_202235279.1">
    <property type="nucleotide sequence ID" value="NZ_AP018365.1"/>
</dbReference>
<reference evidence="1 2" key="3">
    <citation type="journal article" date="2011" name="Nat. Chem. Biol.">
        <title>Reveromycin A biosynthesis uses RevG and RevJ for stereospecific spiroacetal formation.</title>
        <authorList>
            <person name="Takahashi S."/>
            <person name="Toyoda A."/>
            <person name="Sekiyama Y."/>
            <person name="Takagi H."/>
            <person name="Nogawa T."/>
            <person name="Uramoto M."/>
            <person name="Suzuki R."/>
            <person name="Koshino H."/>
            <person name="Kumano T."/>
            <person name="Panthee S."/>
            <person name="Dairi T."/>
            <person name="Ishikawa J."/>
            <person name="Ikeda H."/>
            <person name="Sakaki Y."/>
            <person name="Osada H."/>
        </authorList>
    </citation>
    <scope>NUCLEOTIDE SEQUENCE [LARGE SCALE GENOMIC DNA]</scope>
    <source>
        <strain evidence="1 2">SN-593</strain>
    </source>
</reference>
<reference evidence="1 2" key="4">
    <citation type="journal article" date="2020" name="Sci. Rep.">
        <title>beta-carboline chemical signals induce reveromycin production through a LuxR family regulator in Streptomyces sp. SN-593.</title>
        <authorList>
            <person name="Panthee S."/>
            <person name="Kito N."/>
            <person name="Hayashi T."/>
            <person name="Shimizu T."/>
            <person name="Ishikawa J."/>
            <person name="Hamamoto H."/>
            <person name="Osada H."/>
            <person name="Takahashi S."/>
        </authorList>
    </citation>
    <scope>NUCLEOTIDE SEQUENCE [LARGE SCALE GENOMIC DNA]</scope>
    <source>
        <strain evidence="1 2">SN-593</strain>
    </source>
</reference>
<organism evidence="1 2">
    <name type="scientific">Actinacidiphila reveromycinica</name>
    <dbReference type="NCBI Taxonomy" id="659352"/>
    <lineage>
        <taxon>Bacteria</taxon>
        <taxon>Bacillati</taxon>
        <taxon>Actinomycetota</taxon>
        <taxon>Actinomycetes</taxon>
        <taxon>Kitasatosporales</taxon>
        <taxon>Streptomycetaceae</taxon>
        <taxon>Actinacidiphila</taxon>
    </lineage>
</organism>
<protein>
    <submittedName>
        <fullName evidence="1">Uncharacterized protein</fullName>
    </submittedName>
</protein>
<dbReference type="Pfam" id="PF19771">
    <property type="entry name" value="DUF6257"/>
    <property type="match status" value="1"/>
</dbReference>
<evidence type="ECO:0000313" key="1">
    <source>
        <dbReference type="EMBL" id="BBA99264.1"/>
    </source>
</evidence>
<reference evidence="1 2" key="2">
    <citation type="journal article" date="2011" name="J. Antibiot.">
        <title>Furaquinocins I and J: novel polyketide isoprenoid hybrid compounds from Streptomyces reveromyceticus SN-593.</title>
        <authorList>
            <person name="Panthee S."/>
            <person name="Takahashi S."/>
            <person name="Takagi H."/>
            <person name="Nogawa T."/>
            <person name="Oowada E."/>
            <person name="Uramoto M."/>
            <person name="Osada H."/>
        </authorList>
    </citation>
    <scope>NUCLEOTIDE SEQUENCE [LARGE SCALE GENOMIC DNA]</scope>
    <source>
        <strain evidence="1 2">SN-593</strain>
    </source>
</reference>
<name>A0A7U3VQ26_9ACTN</name>
<keyword evidence="2" id="KW-1185">Reference proteome</keyword>
<reference evidence="1 2" key="1">
    <citation type="journal article" date="2010" name="J. Bacteriol.">
        <title>Biochemical characterization of a novel indole prenyltransferase from Streptomyces sp. SN-593.</title>
        <authorList>
            <person name="Takahashi S."/>
            <person name="Takagi H."/>
            <person name="Toyoda A."/>
            <person name="Uramoto M."/>
            <person name="Nogawa T."/>
            <person name="Ueki M."/>
            <person name="Sakaki Y."/>
            <person name="Osada H."/>
        </authorList>
    </citation>
    <scope>NUCLEOTIDE SEQUENCE [LARGE SCALE GENOMIC DNA]</scope>
    <source>
        <strain evidence="1 2">SN-593</strain>
    </source>
</reference>
<dbReference type="InterPro" id="IPR046224">
    <property type="entry name" value="DUF6257"/>
</dbReference>
<dbReference type="AlphaFoldDB" id="A0A7U3VQ26"/>
<sequence>MIRTHPNDPPLTVIEAGRIARITAAAMIRGGTLTTDQKTAVDRILDGARKRAEKAAKK</sequence>
<dbReference type="Proteomes" id="UP000595703">
    <property type="component" value="Chromosome"/>
</dbReference>
<dbReference type="EMBL" id="AP018365">
    <property type="protein sequence ID" value="BBA99264.1"/>
    <property type="molecule type" value="Genomic_DNA"/>
</dbReference>
<evidence type="ECO:0000313" key="2">
    <source>
        <dbReference type="Proteomes" id="UP000595703"/>
    </source>
</evidence>
<proteinExistence type="predicted"/>